<dbReference type="RefSeq" id="YP_009345734.1">
    <property type="nucleotide sequence ID" value="NC_033780.2"/>
</dbReference>
<reference evidence="1 2" key="1">
    <citation type="journal article" date="2017" name="PLoS ONE">
        <title>The Complete Genome Sequence of a Second Distinct Betabaculovirus from the True Armyworm, Mythimna unipuncta.</title>
        <authorList>
            <person name="Harrison R.L."/>
            <person name="Rowley D.L."/>
            <person name="Mowery J."/>
            <person name="Bauchan G.R."/>
            <person name="Theilmann D.A."/>
            <person name="Rohrmann G.F."/>
            <person name="Erlandson M.A."/>
        </authorList>
    </citation>
    <scope>NUCLEOTIDE SEQUENCE [LARGE SCALE GENOMIC DNA]</scope>
    <source>
        <strain evidence="1">MyunGV#8</strain>
    </source>
</reference>
<name>A0A1S5YDW2_9BBAC</name>
<dbReference type="GeneID" id="39105847"/>
<dbReference type="EMBL" id="KX855660">
    <property type="protein sequence ID" value="AQQ80283.1"/>
    <property type="molecule type" value="Genomic_DNA"/>
</dbReference>
<proteinExistence type="predicted"/>
<dbReference type="InterPro" id="IPR009265">
    <property type="entry name" value="AcMNPV_Orf29"/>
</dbReference>
<protein>
    <submittedName>
        <fullName evidence="1">ORF16</fullName>
    </submittedName>
</protein>
<keyword evidence="2" id="KW-1185">Reference proteome</keyword>
<organism evidence="1 2">
    <name type="scientific">Betabaculovirus altermyunipunctae</name>
    <dbReference type="NCBI Taxonomy" id="3051996"/>
    <lineage>
        <taxon>Viruses</taxon>
        <taxon>Viruses incertae sedis</taxon>
        <taxon>Naldaviricetes</taxon>
        <taxon>Lefavirales</taxon>
        <taxon>Baculoviridae</taxon>
        <taxon>Betabaculovirus</taxon>
    </lineage>
</organism>
<accession>A0A1S5YDW2</accession>
<evidence type="ECO:0000313" key="2">
    <source>
        <dbReference type="Proteomes" id="UP000203651"/>
    </source>
</evidence>
<dbReference type="Proteomes" id="UP000203651">
    <property type="component" value="Segment"/>
</dbReference>
<dbReference type="Pfam" id="PF06034">
    <property type="entry name" value="DUF919"/>
    <property type="match status" value="1"/>
</dbReference>
<evidence type="ECO:0000313" key="1">
    <source>
        <dbReference type="EMBL" id="AQQ80283.1"/>
    </source>
</evidence>
<dbReference type="KEGG" id="vg:39105847"/>
<sequence length="70" mass="8345">MDANFNKFNSSYHQMPVTAQLDRINNIKRQIVRVTTHHERLARIEKHPQATENKLRVLRETFLLTITDML</sequence>